<keyword evidence="1" id="KW-0812">Transmembrane</keyword>
<keyword evidence="1" id="KW-1133">Transmembrane helix</keyword>
<name>A0A1T2L176_9GAMM</name>
<keyword evidence="1" id="KW-0472">Membrane</keyword>
<reference evidence="2 3" key="1">
    <citation type="submission" date="2016-11" db="EMBL/GenBank/DDBJ databases">
        <title>Mixed transmission modes and dynamic genome evolution in an obligate animal-bacterial symbiosis.</title>
        <authorList>
            <person name="Russell S.L."/>
            <person name="Corbett-Detig R.B."/>
            <person name="Cavanaugh C.M."/>
        </authorList>
    </citation>
    <scope>NUCLEOTIDE SEQUENCE [LARGE SCALE GENOMIC DNA]</scope>
    <source>
        <strain evidence="2">Sveles-Q1</strain>
    </source>
</reference>
<dbReference type="Proteomes" id="UP000191110">
    <property type="component" value="Unassembled WGS sequence"/>
</dbReference>
<organism evidence="2 3">
    <name type="scientific">Solemya pervernicosa gill symbiont</name>
    <dbReference type="NCBI Taxonomy" id="642797"/>
    <lineage>
        <taxon>Bacteria</taxon>
        <taxon>Pseudomonadati</taxon>
        <taxon>Pseudomonadota</taxon>
        <taxon>Gammaproteobacteria</taxon>
        <taxon>sulfur-oxidizing symbionts</taxon>
    </lineage>
</organism>
<evidence type="ECO:0000313" key="2">
    <source>
        <dbReference type="EMBL" id="OOZ38857.1"/>
    </source>
</evidence>
<keyword evidence="3" id="KW-1185">Reference proteome</keyword>
<comment type="caution">
    <text evidence="2">The sequence shown here is derived from an EMBL/GenBank/DDBJ whole genome shotgun (WGS) entry which is preliminary data.</text>
</comment>
<protein>
    <submittedName>
        <fullName evidence="2">Uncharacterized protein</fullName>
    </submittedName>
</protein>
<accession>A0A1T2L176</accession>
<sequence>MNGKELAEGLGRIRQTKSLTDYPLLIFTVCVVVFFVLKKLNLEAWFKPIYQLSFVLAILGFIMLFVQESIKCPNCGKKFNVKINGYSFVRNLFSRKCMNCGLKLDGSNIEEYHNDL</sequence>
<dbReference type="RefSeq" id="WP_078484703.1">
    <property type="nucleotide sequence ID" value="NZ_MPRL01000071.1"/>
</dbReference>
<feature type="transmembrane region" description="Helical" evidence="1">
    <location>
        <begin position="49"/>
        <end position="66"/>
    </location>
</feature>
<proteinExistence type="predicted"/>
<evidence type="ECO:0000313" key="3">
    <source>
        <dbReference type="Proteomes" id="UP000191110"/>
    </source>
</evidence>
<dbReference type="EMBL" id="MPRL01000071">
    <property type="protein sequence ID" value="OOZ38857.1"/>
    <property type="molecule type" value="Genomic_DNA"/>
</dbReference>
<dbReference type="AlphaFoldDB" id="A0A1T2L176"/>
<evidence type="ECO:0000256" key="1">
    <source>
        <dbReference type="SAM" id="Phobius"/>
    </source>
</evidence>
<feature type="transmembrane region" description="Helical" evidence="1">
    <location>
        <begin position="20"/>
        <end position="37"/>
    </location>
</feature>
<gene>
    <name evidence="2" type="ORF">BOW53_13960</name>
</gene>